<organism evidence="1 2">
    <name type="scientific">Fluviispira sanaruensis</name>
    <dbReference type="NCBI Taxonomy" id="2493639"/>
    <lineage>
        <taxon>Bacteria</taxon>
        <taxon>Pseudomonadati</taxon>
        <taxon>Bdellovibrionota</taxon>
        <taxon>Oligoflexia</taxon>
        <taxon>Silvanigrellales</taxon>
        <taxon>Silvanigrellaceae</taxon>
        <taxon>Fluviispira</taxon>
    </lineage>
</organism>
<dbReference type="Proteomes" id="UP000291236">
    <property type="component" value="Chromosome"/>
</dbReference>
<gene>
    <name evidence="1" type="ORF">JCM31447_29570</name>
</gene>
<dbReference type="EMBL" id="AP019368">
    <property type="protein sequence ID" value="BBH54486.1"/>
    <property type="molecule type" value="Genomic_DNA"/>
</dbReference>
<dbReference type="RefSeq" id="WP_130612315.1">
    <property type="nucleotide sequence ID" value="NZ_AP019368.1"/>
</dbReference>
<evidence type="ECO:0000313" key="1">
    <source>
        <dbReference type="EMBL" id="BBH54486.1"/>
    </source>
</evidence>
<dbReference type="KEGG" id="sbf:JCM31447_29570"/>
<evidence type="ECO:0000313" key="2">
    <source>
        <dbReference type="Proteomes" id="UP000291236"/>
    </source>
</evidence>
<keyword evidence="2" id="KW-1185">Reference proteome</keyword>
<sequence>MLFSRLININCLIYSLSIISLICSWKSFSQPLDDQRKSIKIEGEPEGADVSDIPLSPFEYDFDSFNTGFMPEKELINLLDRPEELTGMSQKELSLEFDMKK</sequence>
<proteinExistence type="predicted"/>
<accession>A0A4P2VM89</accession>
<name>A0A4P2VM89_FLUSA</name>
<protein>
    <submittedName>
        <fullName evidence="1">Uncharacterized protein</fullName>
    </submittedName>
</protein>
<dbReference type="AlphaFoldDB" id="A0A4P2VM89"/>
<reference evidence="1 2" key="1">
    <citation type="submission" date="2018-12" db="EMBL/GenBank/DDBJ databases">
        <title>Rubrispira sanarue gen. nov., sp., nov., a member of the order Silvanigrellales, isolated from a brackish lake in Hamamatsu Japan.</title>
        <authorList>
            <person name="Maejima Y."/>
            <person name="Iino T."/>
            <person name="Muraguchi Y."/>
            <person name="Fukuda K."/>
            <person name="Nojiri H."/>
            <person name="Ohkuma M."/>
            <person name="Moriuchi R."/>
            <person name="Dohra H."/>
            <person name="Kimbara K."/>
            <person name="Shintani M."/>
        </authorList>
    </citation>
    <scope>NUCLEOTIDE SEQUENCE [LARGE SCALE GENOMIC DNA]</scope>
    <source>
        <strain evidence="1 2">RF1110005</strain>
    </source>
</reference>
<dbReference type="OrthoDB" id="5298419at2"/>